<dbReference type="AlphaFoldDB" id="A0A1J1HWZ2"/>
<organism evidence="1 2">
    <name type="scientific">Clunio marinus</name>
    <dbReference type="NCBI Taxonomy" id="568069"/>
    <lineage>
        <taxon>Eukaryota</taxon>
        <taxon>Metazoa</taxon>
        <taxon>Ecdysozoa</taxon>
        <taxon>Arthropoda</taxon>
        <taxon>Hexapoda</taxon>
        <taxon>Insecta</taxon>
        <taxon>Pterygota</taxon>
        <taxon>Neoptera</taxon>
        <taxon>Endopterygota</taxon>
        <taxon>Diptera</taxon>
        <taxon>Nematocera</taxon>
        <taxon>Chironomoidea</taxon>
        <taxon>Chironomidae</taxon>
        <taxon>Clunio</taxon>
    </lineage>
</organism>
<reference evidence="1 2" key="1">
    <citation type="submission" date="2015-04" db="EMBL/GenBank/DDBJ databases">
        <authorList>
            <person name="Syromyatnikov M.Y."/>
            <person name="Popov V.N."/>
        </authorList>
    </citation>
    <scope>NUCLEOTIDE SEQUENCE [LARGE SCALE GENOMIC DNA]</scope>
</reference>
<keyword evidence="2" id="KW-1185">Reference proteome</keyword>
<accession>A0A1J1HWZ2</accession>
<sequence length="204" mass="23466">MSNRNQMTVARHMTALYVVMTINQSVLCSWKNEENRNISPEKLSKFMSDLTFVENSTENVSTCIELDIFTSLCYLNAGVGETKLQILEVENGMFSHIRLTSSQVESQDFSMVLFPPSEPFDLTAELLLSHYEITRTLKISKTKTICFPLGKVEHRRENLGDWDWQKKNSSTTNKSVNTFMHFLRQHVLVNSFTKVTLIHAHTLI</sequence>
<name>A0A1J1HWZ2_9DIPT</name>
<evidence type="ECO:0000313" key="1">
    <source>
        <dbReference type="EMBL" id="CRK92042.1"/>
    </source>
</evidence>
<dbReference type="EMBL" id="CVRI01000022">
    <property type="protein sequence ID" value="CRK92042.1"/>
    <property type="molecule type" value="Genomic_DNA"/>
</dbReference>
<dbReference type="Proteomes" id="UP000183832">
    <property type="component" value="Unassembled WGS sequence"/>
</dbReference>
<evidence type="ECO:0000313" key="2">
    <source>
        <dbReference type="Proteomes" id="UP000183832"/>
    </source>
</evidence>
<protein>
    <submittedName>
        <fullName evidence="1">CLUMA_CG005622, isoform A</fullName>
    </submittedName>
</protein>
<proteinExistence type="predicted"/>
<gene>
    <name evidence="1" type="ORF">CLUMA_CG005622</name>
</gene>